<dbReference type="PANTHER" id="PTHR11019">
    <property type="entry name" value="HTH-TYPE TRANSCRIPTIONAL REGULATOR NIMR"/>
    <property type="match status" value="1"/>
</dbReference>
<organism evidence="3 4">
    <name type="scientific">Shewanella violacea (strain JCM 10179 / CIP 106290 / LMG 19151 / DSS12)</name>
    <dbReference type="NCBI Taxonomy" id="637905"/>
    <lineage>
        <taxon>Bacteria</taxon>
        <taxon>Pseudomonadati</taxon>
        <taxon>Pseudomonadota</taxon>
        <taxon>Gammaproteobacteria</taxon>
        <taxon>Alteromonadales</taxon>
        <taxon>Shewanellaceae</taxon>
        <taxon>Shewanella</taxon>
    </lineage>
</organism>
<evidence type="ECO:0000259" key="2">
    <source>
        <dbReference type="PROSITE" id="PS01124"/>
    </source>
</evidence>
<dbReference type="eggNOG" id="COG2207">
    <property type="taxonomic scope" value="Bacteria"/>
</dbReference>
<dbReference type="InterPro" id="IPR011051">
    <property type="entry name" value="RmlC_Cupin_sf"/>
</dbReference>
<keyword evidence="4" id="KW-1185">Reference proteome</keyword>
<proteinExistence type="predicted"/>
<evidence type="ECO:0000313" key="4">
    <source>
        <dbReference type="Proteomes" id="UP000002350"/>
    </source>
</evidence>
<dbReference type="SMART" id="SM00342">
    <property type="entry name" value="HTH_ARAC"/>
    <property type="match status" value="1"/>
</dbReference>
<dbReference type="Pfam" id="PF12833">
    <property type="entry name" value="HTH_18"/>
    <property type="match status" value="1"/>
</dbReference>
<dbReference type="AlphaFoldDB" id="D4ZF88"/>
<dbReference type="InterPro" id="IPR014710">
    <property type="entry name" value="RmlC-like_jellyroll"/>
</dbReference>
<accession>D4ZF88</accession>
<dbReference type="InterPro" id="IPR003313">
    <property type="entry name" value="AraC-bd"/>
</dbReference>
<dbReference type="OrthoDB" id="5949386at2"/>
<evidence type="ECO:0000256" key="1">
    <source>
        <dbReference type="ARBA" id="ARBA00023125"/>
    </source>
</evidence>
<name>D4ZF88_SHEVD</name>
<keyword evidence="1 3" id="KW-0238">DNA-binding</keyword>
<dbReference type="RefSeq" id="WP_013053535.1">
    <property type="nucleotide sequence ID" value="NC_014012.1"/>
</dbReference>
<dbReference type="STRING" id="637905.SVI_4281"/>
<dbReference type="KEGG" id="svo:SVI_4281"/>
<dbReference type="PANTHER" id="PTHR11019:SF190">
    <property type="entry name" value="ARAC-FAMILY REGULATORY PROTEIN"/>
    <property type="match status" value="1"/>
</dbReference>
<dbReference type="SUPFAM" id="SSF51182">
    <property type="entry name" value="RmlC-like cupins"/>
    <property type="match status" value="1"/>
</dbReference>
<dbReference type="Gene3D" id="1.10.10.60">
    <property type="entry name" value="Homeodomain-like"/>
    <property type="match status" value="1"/>
</dbReference>
<dbReference type="PROSITE" id="PS01124">
    <property type="entry name" value="HTH_ARAC_FAMILY_2"/>
    <property type="match status" value="1"/>
</dbReference>
<gene>
    <name evidence="3" type="ordered locus">SVI_4281</name>
</gene>
<dbReference type="GO" id="GO:0043565">
    <property type="term" value="F:sequence-specific DNA binding"/>
    <property type="evidence" value="ECO:0007669"/>
    <property type="project" value="InterPro"/>
</dbReference>
<dbReference type="InterPro" id="IPR018060">
    <property type="entry name" value="HTH_AraC"/>
</dbReference>
<dbReference type="Pfam" id="PF02311">
    <property type="entry name" value="AraC_binding"/>
    <property type="match status" value="1"/>
</dbReference>
<sequence>MLFSHTLQIVGAQEKAPFHCHNSAQLVYVHIGCQVIYTRTNSILALAGQLIWLPPNVEHKAEGLKHSTLSLMYSTDADMMNLGDSICSLELTPLIIQIMSMKKNGLLPHDSQAQLHYDWVLKDQIARTSPSASMMASKGELDRRLLPVINALTKVPNIKIQLDEYAETCGASTRTLNRLFKQHFQCSFRDVRSRVVMEKAKQLQRDGQKATQIAFELGYASLSAYSAAFHAYRRTTDETLA</sequence>
<dbReference type="Proteomes" id="UP000002350">
    <property type="component" value="Chromosome"/>
</dbReference>
<dbReference type="EMBL" id="AP011177">
    <property type="protein sequence ID" value="BAJ04252.1"/>
    <property type="molecule type" value="Genomic_DNA"/>
</dbReference>
<reference evidence="4" key="1">
    <citation type="journal article" date="2010" name="Mol. Biosyst.">
        <title>Complete genome sequence and comparative analysis of Shewanella violacea, a psychrophilic and piezophilic bacterium from deep sea floor sediments.</title>
        <authorList>
            <person name="Aono E."/>
            <person name="Baba T."/>
            <person name="Ara T."/>
            <person name="Nishi T."/>
            <person name="Nakamichi T."/>
            <person name="Inamoto E."/>
            <person name="Toyonaga H."/>
            <person name="Hasegawa M."/>
            <person name="Takai Y."/>
            <person name="Okumura Y."/>
            <person name="Baba M."/>
            <person name="Tomita M."/>
            <person name="Kato C."/>
            <person name="Oshima T."/>
            <person name="Nakasone K."/>
            <person name="Mori H."/>
        </authorList>
    </citation>
    <scope>NUCLEOTIDE SEQUENCE [LARGE SCALE GENOMIC DNA]</scope>
    <source>
        <strain evidence="4">JCM 10179 / CIP 106290 / LMG 19151 / DSS12</strain>
    </source>
</reference>
<feature type="domain" description="HTH araC/xylS-type" evidence="2">
    <location>
        <begin position="143"/>
        <end position="241"/>
    </location>
</feature>
<dbReference type="GO" id="GO:0003700">
    <property type="term" value="F:DNA-binding transcription factor activity"/>
    <property type="evidence" value="ECO:0007669"/>
    <property type="project" value="InterPro"/>
</dbReference>
<evidence type="ECO:0000313" key="3">
    <source>
        <dbReference type="EMBL" id="BAJ04252.1"/>
    </source>
</evidence>
<dbReference type="HOGENOM" id="CLU_000445_87_3_6"/>
<protein>
    <submittedName>
        <fullName evidence="3">AraC-type DNA-binding domain-containing protein</fullName>
    </submittedName>
</protein>
<dbReference type="Gene3D" id="2.60.120.10">
    <property type="entry name" value="Jelly Rolls"/>
    <property type="match status" value="1"/>
</dbReference>